<dbReference type="AlphaFoldDB" id="A0A2A7HXA7"/>
<keyword evidence="3" id="KW-0949">S-adenosyl-L-methionine</keyword>
<evidence type="ECO:0000256" key="1">
    <source>
        <dbReference type="ARBA" id="ARBA00022603"/>
    </source>
</evidence>
<sequence length="71" mass="7822">MVTDNVLAGGSVVDESAKQKRYTEVMKKFNEVVAAHPNVESVLIPIGDGITVSRVKKQLLSYKSVMFMSCF</sequence>
<proteinExistence type="predicted"/>
<evidence type="ECO:0000256" key="3">
    <source>
        <dbReference type="ARBA" id="ARBA00022691"/>
    </source>
</evidence>
<dbReference type="InterPro" id="IPR029063">
    <property type="entry name" value="SAM-dependent_MTases_sf"/>
</dbReference>
<gene>
    <name evidence="4" type="ORF">COM96_13920</name>
</gene>
<keyword evidence="2" id="KW-0808">Transferase</keyword>
<dbReference type="Proteomes" id="UP000220006">
    <property type="component" value="Unassembled WGS sequence"/>
</dbReference>
<keyword evidence="1" id="KW-0489">Methyltransferase</keyword>
<organism evidence="4 5">
    <name type="scientific">Bacillus cereus</name>
    <dbReference type="NCBI Taxonomy" id="1396"/>
    <lineage>
        <taxon>Bacteria</taxon>
        <taxon>Bacillati</taxon>
        <taxon>Bacillota</taxon>
        <taxon>Bacilli</taxon>
        <taxon>Bacillales</taxon>
        <taxon>Bacillaceae</taxon>
        <taxon>Bacillus</taxon>
        <taxon>Bacillus cereus group</taxon>
    </lineage>
</organism>
<dbReference type="GO" id="GO:0008171">
    <property type="term" value="F:O-methyltransferase activity"/>
    <property type="evidence" value="ECO:0007669"/>
    <property type="project" value="InterPro"/>
</dbReference>
<dbReference type="InterPro" id="IPR002935">
    <property type="entry name" value="SAM_O-MeTrfase"/>
</dbReference>
<name>A0A2A7HXA7_BACCE</name>
<evidence type="ECO:0000256" key="2">
    <source>
        <dbReference type="ARBA" id="ARBA00022679"/>
    </source>
</evidence>
<protein>
    <recommendedName>
        <fullName evidence="6">Methyltransferase</fullName>
    </recommendedName>
</protein>
<dbReference type="Pfam" id="PF01596">
    <property type="entry name" value="Methyltransf_3"/>
    <property type="match status" value="1"/>
</dbReference>
<comment type="caution">
    <text evidence="4">The sequence shown here is derived from an EMBL/GenBank/DDBJ whole genome shotgun (WGS) entry which is preliminary data.</text>
</comment>
<accession>A0A2A7HXA7</accession>
<evidence type="ECO:0000313" key="4">
    <source>
        <dbReference type="EMBL" id="PEC21636.1"/>
    </source>
</evidence>
<dbReference type="Gene3D" id="3.40.50.150">
    <property type="entry name" value="Vaccinia Virus protein VP39"/>
    <property type="match status" value="1"/>
</dbReference>
<dbReference type="GO" id="GO:0032259">
    <property type="term" value="P:methylation"/>
    <property type="evidence" value="ECO:0007669"/>
    <property type="project" value="UniProtKB-KW"/>
</dbReference>
<dbReference type="SUPFAM" id="SSF53335">
    <property type="entry name" value="S-adenosyl-L-methionine-dependent methyltransferases"/>
    <property type="match status" value="1"/>
</dbReference>
<dbReference type="EMBL" id="NVLK01000026">
    <property type="protein sequence ID" value="PEC21636.1"/>
    <property type="molecule type" value="Genomic_DNA"/>
</dbReference>
<evidence type="ECO:0008006" key="6">
    <source>
        <dbReference type="Google" id="ProtNLM"/>
    </source>
</evidence>
<reference evidence="4 5" key="1">
    <citation type="submission" date="2017-09" db="EMBL/GenBank/DDBJ databases">
        <title>Large-scale bioinformatics analysis of Bacillus genomes uncovers conserved roles of natural products in bacterial physiology.</title>
        <authorList>
            <consortium name="Agbiome Team Llc"/>
            <person name="Bleich R.M."/>
            <person name="Grubbs K.J."/>
            <person name="Santa Maria K.C."/>
            <person name="Allen S.E."/>
            <person name="Farag S."/>
            <person name="Shank E.A."/>
            <person name="Bowers A."/>
        </authorList>
    </citation>
    <scope>NUCLEOTIDE SEQUENCE [LARGE SCALE GENOMIC DNA]</scope>
    <source>
        <strain evidence="4 5">AFS096845</strain>
    </source>
</reference>
<evidence type="ECO:0000313" key="5">
    <source>
        <dbReference type="Proteomes" id="UP000220006"/>
    </source>
</evidence>